<comment type="caution">
    <text evidence="12">The sequence shown here is derived from an EMBL/GenBank/DDBJ whole genome shotgun (WGS) entry which is preliminary data.</text>
</comment>
<dbReference type="PANTHER" id="PTHR31316:SF0">
    <property type="entry name" value="SECRETED BETA-GLUCOSIDASE SIM1-RELATED"/>
    <property type="match status" value="1"/>
</dbReference>
<keyword evidence="9" id="KW-0961">Cell wall biogenesis/degradation</keyword>
<evidence type="ECO:0000256" key="9">
    <source>
        <dbReference type="ARBA" id="ARBA00023316"/>
    </source>
</evidence>
<dbReference type="GO" id="GO:0000272">
    <property type="term" value="P:polysaccharide catabolic process"/>
    <property type="evidence" value="ECO:0007669"/>
    <property type="project" value="UniProtKB-KW"/>
</dbReference>
<reference evidence="13" key="1">
    <citation type="submission" date="2019-06" db="EMBL/GenBank/DDBJ databases">
        <authorList>
            <person name="Broberg M."/>
        </authorList>
    </citation>
    <scope>NUCLEOTIDE SEQUENCE [LARGE SCALE GENOMIC DNA]</scope>
</reference>
<dbReference type="EMBL" id="CABFOC020000034">
    <property type="protein sequence ID" value="CAH0047900.1"/>
    <property type="molecule type" value="Genomic_DNA"/>
</dbReference>
<evidence type="ECO:0000313" key="13">
    <source>
        <dbReference type="Proteomes" id="UP000775872"/>
    </source>
</evidence>
<organism evidence="12 13">
    <name type="scientific">Clonostachys solani</name>
    <dbReference type="NCBI Taxonomy" id="160281"/>
    <lineage>
        <taxon>Eukaryota</taxon>
        <taxon>Fungi</taxon>
        <taxon>Dikarya</taxon>
        <taxon>Ascomycota</taxon>
        <taxon>Pezizomycotina</taxon>
        <taxon>Sordariomycetes</taxon>
        <taxon>Hypocreomycetidae</taxon>
        <taxon>Hypocreales</taxon>
        <taxon>Bionectriaceae</taxon>
        <taxon>Clonostachys</taxon>
    </lineage>
</organism>
<evidence type="ECO:0000256" key="3">
    <source>
        <dbReference type="ARBA" id="ARBA00022512"/>
    </source>
</evidence>
<feature type="region of interest" description="Disordered" evidence="11">
    <location>
        <begin position="111"/>
        <end position="168"/>
    </location>
</feature>
<keyword evidence="13" id="KW-1185">Reference proteome</keyword>
<dbReference type="GO" id="GO:0016798">
    <property type="term" value="F:hydrolase activity, acting on glycosyl bonds"/>
    <property type="evidence" value="ECO:0007669"/>
    <property type="project" value="UniProtKB-KW"/>
</dbReference>
<evidence type="ECO:0000256" key="5">
    <source>
        <dbReference type="ARBA" id="ARBA00022729"/>
    </source>
</evidence>
<keyword evidence="8" id="KW-0326">Glycosidase</keyword>
<keyword evidence="3" id="KW-0134">Cell wall</keyword>
<dbReference type="OrthoDB" id="5339822at2759"/>
<dbReference type="AlphaFoldDB" id="A0A9N9Z2P1"/>
<comment type="similarity">
    <text evidence="2">Belongs to the SUN family.</text>
</comment>
<evidence type="ECO:0000256" key="2">
    <source>
        <dbReference type="ARBA" id="ARBA00010579"/>
    </source>
</evidence>
<protein>
    <submittedName>
        <fullName evidence="12">Uncharacterized protein</fullName>
    </submittedName>
</protein>
<keyword evidence="10" id="KW-0624">Polysaccharide degradation</keyword>
<feature type="compositionally biased region" description="Low complexity" evidence="11">
    <location>
        <begin position="113"/>
        <end position="168"/>
    </location>
</feature>
<keyword evidence="7" id="KW-0119">Carbohydrate metabolism</keyword>
<dbReference type="PANTHER" id="PTHR31316">
    <property type="entry name" value="BETA-GLUCOSIDASE-LIKE PROTEIN NCA3, MITOCHONDRIAL-RELATED"/>
    <property type="match status" value="1"/>
</dbReference>
<evidence type="ECO:0000256" key="10">
    <source>
        <dbReference type="ARBA" id="ARBA00023326"/>
    </source>
</evidence>
<comment type="subcellular location">
    <subcellularLocation>
        <location evidence="1">Secreted</location>
        <location evidence="1">Cell wall</location>
    </subcellularLocation>
</comment>
<dbReference type="GO" id="GO:0031505">
    <property type="term" value="P:fungal-type cell wall organization"/>
    <property type="evidence" value="ECO:0007669"/>
    <property type="project" value="TreeGrafter"/>
</dbReference>
<keyword evidence="6" id="KW-0378">Hydrolase</keyword>
<dbReference type="InterPro" id="IPR051526">
    <property type="entry name" value="Beta-Glucosidase_SUN"/>
</dbReference>
<evidence type="ECO:0000256" key="1">
    <source>
        <dbReference type="ARBA" id="ARBA00004191"/>
    </source>
</evidence>
<dbReference type="GO" id="GO:0009986">
    <property type="term" value="C:cell surface"/>
    <property type="evidence" value="ECO:0007669"/>
    <property type="project" value="TreeGrafter"/>
</dbReference>
<dbReference type="InterPro" id="IPR005556">
    <property type="entry name" value="SUN"/>
</dbReference>
<keyword evidence="5" id="KW-0732">Signal</keyword>
<sequence>MKSAVKYTIAATLAVGASAAVHQHPGHQVYHAKKDIGSPVKREASVVQVLVEPTETVYLLGGSEIDETKAKQGIANGQYIVVGESNPTAAPVTIADQSTASVAAKGGLFVEEQSSSSSTSSTTTTSSSSSSTVAPQPTTTTVVQSLTTSSAAPASTSSASSSPSTGSGLTKTFNSNEVSCGSFPSDYGAIALPWLGLDGWSGIQKLKKYNPDQIYNLVTGVKGEKCESGGLCTYACPPGYFSTQYPLNDQQSDGTTIGGLYCNSQGKLVLTNTDINVLCKAGEGGISVKNELSKGVAVCQTVYPGTESMVIPSYAGAGSTVELMNPKQDFFKWGGAKTTAQYYVNKAGYTKEQACVWESDEDKLGAGNWAPMVIGVGKDTNDLTYISILPNTPTSTAVLGFNIEITGDGVIGECKYENGAFSNGDPRGCTATVPKGKSAVYRFY</sequence>
<proteinExistence type="inferred from homology"/>
<dbReference type="Pfam" id="PF03856">
    <property type="entry name" value="SUN"/>
    <property type="match status" value="1"/>
</dbReference>
<keyword evidence="4" id="KW-0964">Secreted</keyword>
<dbReference type="Proteomes" id="UP000775872">
    <property type="component" value="Unassembled WGS sequence"/>
</dbReference>
<evidence type="ECO:0000256" key="11">
    <source>
        <dbReference type="SAM" id="MobiDB-lite"/>
    </source>
</evidence>
<evidence type="ECO:0000256" key="4">
    <source>
        <dbReference type="ARBA" id="ARBA00022525"/>
    </source>
</evidence>
<evidence type="ECO:0000313" key="12">
    <source>
        <dbReference type="EMBL" id="CAH0047900.1"/>
    </source>
</evidence>
<dbReference type="GO" id="GO:0009277">
    <property type="term" value="C:fungal-type cell wall"/>
    <property type="evidence" value="ECO:0007669"/>
    <property type="project" value="TreeGrafter"/>
</dbReference>
<name>A0A9N9Z2P1_9HYPO</name>
<evidence type="ECO:0000256" key="7">
    <source>
        <dbReference type="ARBA" id="ARBA00023277"/>
    </source>
</evidence>
<evidence type="ECO:0000256" key="6">
    <source>
        <dbReference type="ARBA" id="ARBA00022801"/>
    </source>
</evidence>
<reference evidence="12 13" key="2">
    <citation type="submission" date="2021-10" db="EMBL/GenBank/DDBJ databases">
        <authorList>
            <person name="Piombo E."/>
        </authorList>
    </citation>
    <scope>NUCLEOTIDE SEQUENCE [LARGE SCALE GENOMIC DNA]</scope>
</reference>
<gene>
    <name evidence="12" type="ORF">CSOL1703_00016151</name>
</gene>
<evidence type="ECO:0000256" key="8">
    <source>
        <dbReference type="ARBA" id="ARBA00023295"/>
    </source>
</evidence>
<accession>A0A9N9Z2P1</accession>